<sequence length="119" mass="14038">MSFITNIILLFPDIEDELERMKEVNSFTYRGILLNLISINEPNPEEFVTWYGGRKKLSGNMFIGAYNYFDEEGFRQHLFSNVNWESPEYVQLIIKSEAEWTYKVYTDAGKTLVYDSILQ</sequence>
<dbReference type="RefSeq" id="WP_313989830.1">
    <property type="nucleotide sequence ID" value="NZ_JASJOS010000035.1"/>
</dbReference>
<organism evidence="1 2">
    <name type="scientific">Xanthocytophaga flava</name>
    <dbReference type="NCBI Taxonomy" id="3048013"/>
    <lineage>
        <taxon>Bacteria</taxon>
        <taxon>Pseudomonadati</taxon>
        <taxon>Bacteroidota</taxon>
        <taxon>Cytophagia</taxon>
        <taxon>Cytophagales</taxon>
        <taxon>Rhodocytophagaceae</taxon>
        <taxon>Xanthocytophaga</taxon>
    </lineage>
</organism>
<dbReference type="EMBL" id="JASJOS010000035">
    <property type="protein sequence ID" value="MDJ1486327.1"/>
    <property type="molecule type" value="Genomic_DNA"/>
</dbReference>
<dbReference type="AlphaFoldDB" id="A0AAE3QVN0"/>
<protein>
    <submittedName>
        <fullName evidence="1">Uncharacterized protein</fullName>
    </submittedName>
</protein>
<comment type="caution">
    <text evidence="1">The sequence shown here is derived from an EMBL/GenBank/DDBJ whole genome shotgun (WGS) entry which is preliminary data.</text>
</comment>
<reference evidence="1" key="1">
    <citation type="submission" date="2023-05" db="EMBL/GenBank/DDBJ databases">
        <authorList>
            <person name="Zhang X."/>
        </authorList>
    </citation>
    <scope>NUCLEOTIDE SEQUENCE</scope>
    <source>
        <strain evidence="1">YF14B1</strain>
    </source>
</reference>
<gene>
    <name evidence="1" type="ORF">QNI16_37960</name>
</gene>
<accession>A0AAE3QVN0</accession>
<proteinExistence type="predicted"/>
<evidence type="ECO:0000313" key="2">
    <source>
        <dbReference type="Proteomes" id="UP001241110"/>
    </source>
</evidence>
<name>A0AAE3QVN0_9BACT</name>
<evidence type="ECO:0000313" key="1">
    <source>
        <dbReference type="EMBL" id="MDJ1486327.1"/>
    </source>
</evidence>
<dbReference type="Proteomes" id="UP001241110">
    <property type="component" value="Unassembled WGS sequence"/>
</dbReference>